<evidence type="ECO:0000313" key="2">
    <source>
        <dbReference type="Proteomes" id="UP000004169"/>
    </source>
</evidence>
<evidence type="ECO:0000313" key="1">
    <source>
        <dbReference type="EMBL" id="CCG41444.1"/>
    </source>
</evidence>
<sequence>MSLGRQFGIAKNPARYLLDIAFDLFGRADDAIPVHDAAFSDGKTRSSLTLWRRGACYEVTSRTERHFVSICR</sequence>
<protein>
    <submittedName>
        <fullName evidence="1">Uncharacterized protein</fullName>
    </submittedName>
</protein>
<comment type="caution">
    <text evidence="1">The sequence shown here is derived from an EMBL/GenBank/DDBJ whole genome shotgun (WGS) entry which is preliminary data.</text>
</comment>
<name>H8FSV6_MAGML</name>
<gene>
    <name evidence="1" type="ORF">PHAMO_270285</name>
</gene>
<dbReference type="Proteomes" id="UP000004169">
    <property type="component" value="Unassembled WGS sequence"/>
</dbReference>
<dbReference type="EMBL" id="CAHP01000020">
    <property type="protein sequence ID" value="CCG41444.1"/>
    <property type="molecule type" value="Genomic_DNA"/>
</dbReference>
<organism evidence="1 2">
    <name type="scientific">Magnetospirillum molischianum DSM 120</name>
    <dbReference type="NCBI Taxonomy" id="1150626"/>
    <lineage>
        <taxon>Bacteria</taxon>
        <taxon>Pseudomonadati</taxon>
        <taxon>Pseudomonadota</taxon>
        <taxon>Alphaproteobacteria</taxon>
        <taxon>Rhodospirillales</taxon>
        <taxon>Rhodospirillaceae</taxon>
        <taxon>Magnetospirillum</taxon>
    </lineage>
</organism>
<proteinExistence type="predicted"/>
<dbReference type="AlphaFoldDB" id="H8FSV6"/>
<accession>H8FSV6</accession>
<keyword evidence="2" id="KW-1185">Reference proteome</keyword>
<reference evidence="1 2" key="1">
    <citation type="journal article" date="2012" name="J. Bacteriol.">
        <title>Draft Genome Sequence of the Purple Photosynthetic Bacterium Phaeospirillum molischianum DSM120, a Particularly Versatile Bacterium.</title>
        <authorList>
            <person name="Duquesne K."/>
            <person name="Prima V."/>
            <person name="Ji B."/>
            <person name="Rouy Z."/>
            <person name="Medigue C."/>
            <person name="Talla E."/>
            <person name="Sturgis J.N."/>
        </authorList>
    </citation>
    <scope>NUCLEOTIDE SEQUENCE [LARGE SCALE GENOMIC DNA]</scope>
    <source>
        <strain evidence="2">DSM120</strain>
    </source>
</reference>